<gene>
    <name evidence="2" type="ORF">MSHOH_3021</name>
</gene>
<feature type="transmembrane region" description="Helical" evidence="1">
    <location>
        <begin position="210"/>
        <end position="228"/>
    </location>
</feature>
<dbReference type="EMBL" id="CP009516">
    <property type="protein sequence ID" value="AKB79504.1"/>
    <property type="molecule type" value="Genomic_DNA"/>
</dbReference>
<organism evidence="2 3">
    <name type="scientific">Methanosarcina horonobensis HB-1 = JCM 15518</name>
    <dbReference type="NCBI Taxonomy" id="1434110"/>
    <lineage>
        <taxon>Archaea</taxon>
        <taxon>Methanobacteriati</taxon>
        <taxon>Methanobacteriota</taxon>
        <taxon>Stenosarchaea group</taxon>
        <taxon>Methanomicrobia</taxon>
        <taxon>Methanosarcinales</taxon>
        <taxon>Methanosarcinaceae</taxon>
        <taxon>Methanosarcina</taxon>
    </lineage>
</organism>
<evidence type="ECO:0000256" key="1">
    <source>
        <dbReference type="SAM" id="Phobius"/>
    </source>
</evidence>
<feature type="transmembrane region" description="Helical" evidence="1">
    <location>
        <begin position="65"/>
        <end position="83"/>
    </location>
</feature>
<keyword evidence="1" id="KW-0812">Transmembrane</keyword>
<dbReference type="GeneID" id="25419458"/>
<dbReference type="Proteomes" id="UP000033101">
    <property type="component" value="Chromosome"/>
</dbReference>
<dbReference type="AlphaFoldDB" id="A0A0E3SC42"/>
<accession>A0A0E3SC42</accession>
<evidence type="ECO:0000313" key="3">
    <source>
        <dbReference type="Proteomes" id="UP000033101"/>
    </source>
</evidence>
<feature type="transmembrane region" description="Helical" evidence="1">
    <location>
        <begin position="95"/>
        <end position="113"/>
    </location>
</feature>
<sequence>MLITYALTTGAMLKGRIKRIPGNVFRLHRRSGIYFGAFILGSFIYGLLMRLQHGEPVLSSVHGKLGLIIVLIVILQIIPSLVLKNRASYRGLHKIMGYSLAPILFVDASWGLYNGVTQGTKSLVLLHSISGGLVALALVWVLLEVRYPADRSLTRVRIASYFATLLVIAGCWLAGGYNYLTVYGSRIKPVILEGPYPWAHEIIMEAKEHVFVFLPVIALALSLTLYVLDRDTFLNDVSFRRALGTTAYLALFMVLLMFLMGAIISNTGKIGAEV</sequence>
<feature type="transmembrane region" description="Helical" evidence="1">
    <location>
        <begin position="125"/>
        <end position="146"/>
    </location>
</feature>
<proteinExistence type="predicted"/>
<dbReference type="STRING" id="1434110.MSHOH_3021"/>
<dbReference type="OrthoDB" id="137094at2157"/>
<dbReference type="KEGG" id="mhor:MSHOH_3021"/>
<name>A0A0E3SC42_9EURY</name>
<evidence type="ECO:0000313" key="2">
    <source>
        <dbReference type="EMBL" id="AKB79504.1"/>
    </source>
</evidence>
<feature type="transmembrane region" description="Helical" evidence="1">
    <location>
        <begin position="248"/>
        <end position="268"/>
    </location>
</feature>
<keyword evidence="1" id="KW-1133">Transmembrane helix</keyword>
<dbReference type="RefSeq" id="WP_052730899.1">
    <property type="nucleotide sequence ID" value="NZ_CP009516.1"/>
</dbReference>
<keyword evidence="3" id="KW-1185">Reference proteome</keyword>
<protein>
    <recommendedName>
        <fullName evidence="4">Cytochrome b561 domain-containing protein</fullName>
    </recommendedName>
</protein>
<dbReference type="HOGENOM" id="CLU_926250_0_0_2"/>
<reference evidence="2 3" key="1">
    <citation type="submission" date="2014-07" db="EMBL/GenBank/DDBJ databases">
        <title>Methanogenic archaea and the global carbon cycle.</title>
        <authorList>
            <person name="Henriksen J.R."/>
            <person name="Luke J."/>
            <person name="Reinhart S."/>
            <person name="Benedict M.N."/>
            <person name="Youngblut N.D."/>
            <person name="Metcalf M.E."/>
            <person name="Whitaker R.J."/>
            <person name="Metcalf W.W."/>
        </authorList>
    </citation>
    <scope>NUCLEOTIDE SEQUENCE [LARGE SCALE GENOMIC DNA]</scope>
    <source>
        <strain evidence="2 3">HB-1</strain>
    </source>
</reference>
<feature type="transmembrane region" description="Helical" evidence="1">
    <location>
        <begin position="158"/>
        <end position="180"/>
    </location>
</feature>
<keyword evidence="1" id="KW-0472">Membrane</keyword>
<dbReference type="PATRIC" id="fig|1434110.4.peg.3893"/>
<evidence type="ECO:0008006" key="4">
    <source>
        <dbReference type="Google" id="ProtNLM"/>
    </source>
</evidence>
<feature type="transmembrane region" description="Helical" evidence="1">
    <location>
        <begin position="33"/>
        <end position="53"/>
    </location>
</feature>